<sequence length="175" mass="19677">MVNELRGELNDRRTQLVKSTYKMLQSLSSEHILRLSDMARLVDLTYCPSVMAGDCSVEDALADFEDAWAARDPNMLIQESVFSAFYGDVSFEFPLDNDFERFMRNTWHLSGGSGNCANVSCRKVEVIHLDGRVTTEEIKNDLAIKGEGEEIQELLVKNLASQGIKDVKKISVIKP</sequence>
<evidence type="ECO:0000313" key="2">
    <source>
        <dbReference type="Proteomes" id="UP000515908"/>
    </source>
</evidence>
<dbReference type="EMBL" id="LR877153">
    <property type="protein sequence ID" value="CAD2217493.1"/>
    <property type="molecule type" value="Genomic_DNA"/>
</dbReference>
<reference evidence="1 2" key="1">
    <citation type="submission" date="2020-08" db="EMBL/GenBank/DDBJ databases">
        <authorList>
            <person name="Newling K."/>
            <person name="Davey J."/>
            <person name="Forrester S."/>
        </authorList>
    </citation>
    <scope>NUCLEOTIDE SEQUENCE [LARGE SCALE GENOMIC DNA]</scope>
    <source>
        <strain evidence="2">Crithidia deanei Carvalho (ATCC PRA-265)</strain>
    </source>
</reference>
<dbReference type="VEuPathDB" id="TriTrypDB:ADEAN_000497100"/>
<accession>A0A7G2CFM8</accession>
<evidence type="ECO:0000313" key="1">
    <source>
        <dbReference type="EMBL" id="CAD2217493.1"/>
    </source>
</evidence>
<dbReference type="Gene3D" id="1.10.238.10">
    <property type="entry name" value="EF-hand"/>
    <property type="match status" value="1"/>
</dbReference>
<name>A0A7G2CFM8_9TRYP</name>
<protein>
    <submittedName>
        <fullName evidence="1">Uncharacterized protein</fullName>
    </submittedName>
</protein>
<gene>
    <name evidence="1" type="ORF">ADEAN_000497100</name>
</gene>
<keyword evidence="2" id="KW-1185">Reference proteome</keyword>
<organism evidence="1 2">
    <name type="scientific">Angomonas deanei</name>
    <dbReference type="NCBI Taxonomy" id="59799"/>
    <lineage>
        <taxon>Eukaryota</taxon>
        <taxon>Discoba</taxon>
        <taxon>Euglenozoa</taxon>
        <taxon>Kinetoplastea</taxon>
        <taxon>Metakinetoplastina</taxon>
        <taxon>Trypanosomatida</taxon>
        <taxon>Trypanosomatidae</taxon>
        <taxon>Strigomonadinae</taxon>
        <taxon>Angomonas</taxon>
    </lineage>
</organism>
<proteinExistence type="predicted"/>
<dbReference type="Proteomes" id="UP000515908">
    <property type="component" value="Chromosome 09"/>
</dbReference>
<dbReference type="AlphaFoldDB" id="A0A7G2CFM8"/>